<reference evidence="5 7" key="1">
    <citation type="journal article" date="2012" name="Nature">
        <title>Algal genomes reveal evolutionary mosaicism and the fate of nucleomorphs.</title>
        <authorList>
            <consortium name="DOE Joint Genome Institute"/>
            <person name="Curtis B.A."/>
            <person name="Tanifuji G."/>
            <person name="Burki F."/>
            <person name="Gruber A."/>
            <person name="Irimia M."/>
            <person name="Maruyama S."/>
            <person name="Arias M.C."/>
            <person name="Ball S.G."/>
            <person name="Gile G.H."/>
            <person name="Hirakawa Y."/>
            <person name="Hopkins J.F."/>
            <person name="Kuo A."/>
            <person name="Rensing S.A."/>
            <person name="Schmutz J."/>
            <person name="Symeonidi A."/>
            <person name="Elias M."/>
            <person name="Eveleigh R.J."/>
            <person name="Herman E.K."/>
            <person name="Klute M.J."/>
            <person name="Nakayama T."/>
            <person name="Obornik M."/>
            <person name="Reyes-Prieto A."/>
            <person name="Armbrust E.V."/>
            <person name="Aves S.J."/>
            <person name="Beiko R.G."/>
            <person name="Coutinho P."/>
            <person name="Dacks J.B."/>
            <person name="Durnford D.G."/>
            <person name="Fast N.M."/>
            <person name="Green B.R."/>
            <person name="Grisdale C.J."/>
            <person name="Hempel F."/>
            <person name="Henrissat B."/>
            <person name="Hoppner M.P."/>
            <person name="Ishida K."/>
            <person name="Kim E."/>
            <person name="Koreny L."/>
            <person name="Kroth P.G."/>
            <person name="Liu Y."/>
            <person name="Malik S.B."/>
            <person name="Maier U.G."/>
            <person name="McRose D."/>
            <person name="Mock T."/>
            <person name="Neilson J.A."/>
            <person name="Onodera N.T."/>
            <person name="Poole A.M."/>
            <person name="Pritham E.J."/>
            <person name="Richards T.A."/>
            <person name="Rocap G."/>
            <person name="Roy S.W."/>
            <person name="Sarai C."/>
            <person name="Schaack S."/>
            <person name="Shirato S."/>
            <person name="Slamovits C.H."/>
            <person name="Spencer D.F."/>
            <person name="Suzuki S."/>
            <person name="Worden A.Z."/>
            <person name="Zauner S."/>
            <person name="Barry K."/>
            <person name="Bell C."/>
            <person name="Bharti A.K."/>
            <person name="Crow J.A."/>
            <person name="Grimwood J."/>
            <person name="Kramer R."/>
            <person name="Lindquist E."/>
            <person name="Lucas S."/>
            <person name="Salamov A."/>
            <person name="McFadden G.I."/>
            <person name="Lane C.E."/>
            <person name="Keeling P.J."/>
            <person name="Gray M.W."/>
            <person name="Grigoriev I.V."/>
            <person name="Archibald J.M."/>
        </authorList>
    </citation>
    <scope>NUCLEOTIDE SEQUENCE</scope>
    <source>
        <strain evidence="5 7">CCMP2712</strain>
    </source>
</reference>
<proteinExistence type="predicted"/>
<dbReference type="STRING" id="905079.L1JLJ9"/>
<dbReference type="eggNOG" id="KOG4622">
    <property type="taxonomic scope" value="Eukaryota"/>
</dbReference>
<dbReference type="PANTHER" id="PTHR20873:SF0">
    <property type="entry name" value="L-SERYL-TRNA(SEC) KINASE"/>
    <property type="match status" value="1"/>
</dbReference>
<keyword evidence="2" id="KW-0547">Nucleotide-binding</keyword>
<dbReference type="EnsemblProtists" id="EKX49044">
    <property type="protein sequence ID" value="EKX49044"/>
    <property type="gene ID" value="GUITHDRAFT_105125"/>
</dbReference>
<evidence type="ECO:0000256" key="1">
    <source>
        <dbReference type="ARBA" id="ARBA00004229"/>
    </source>
</evidence>
<dbReference type="Gene3D" id="3.40.50.300">
    <property type="entry name" value="P-loop containing nucleotide triphosphate hydrolases"/>
    <property type="match status" value="1"/>
</dbReference>
<dbReference type="GO" id="GO:0016301">
    <property type="term" value="F:kinase activity"/>
    <property type="evidence" value="ECO:0007669"/>
    <property type="project" value="TreeGrafter"/>
</dbReference>
<dbReference type="SUPFAM" id="SSF52540">
    <property type="entry name" value="P-loop containing nucleoside triphosphate hydrolases"/>
    <property type="match status" value="1"/>
</dbReference>
<evidence type="ECO:0000313" key="7">
    <source>
        <dbReference type="Proteomes" id="UP000011087"/>
    </source>
</evidence>
<accession>L1JLJ9</accession>
<dbReference type="HOGENOM" id="CLU_1201790_0_0_1"/>
<keyword evidence="3" id="KW-0067">ATP-binding</keyword>
<dbReference type="PANTHER" id="PTHR20873">
    <property type="entry name" value="L-SERYL-TRNA(SEC) KINASE"/>
    <property type="match status" value="1"/>
</dbReference>
<sequence>MQNLMSCERALQLGYFPETLVVNFDQLHRQVSANQRGQSQEDVPEWNEEEREAWKSARHLAFQRVEERLRDNPEVLILVDDNLYLRSMRYYFCKIARKHHASTCTLWVSCDVDLALRRNAAREVQDRVPPAVVERMFDKFEEPGYTPSSKSSWEKHAAKVCTDASFTIPWDLIIEAFKHPHTAEEVNPDAELQAEEDRKRTRENQTHRLDLELRKVPNLDGLPSVRSVSLN</sequence>
<evidence type="ECO:0000313" key="5">
    <source>
        <dbReference type="EMBL" id="EKX49044.1"/>
    </source>
</evidence>
<dbReference type="InterPro" id="IPR013641">
    <property type="entry name" value="KTI12/PSTK"/>
</dbReference>
<dbReference type="GO" id="GO:0005524">
    <property type="term" value="F:ATP binding"/>
    <property type="evidence" value="ECO:0007669"/>
    <property type="project" value="UniProtKB-KW"/>
</dbReference>
<evidence type="ECO:0000256" key="2">
    <source>
        <dbReference type="ARBA" id="ARBA00022741"/>
    </source>
</evidence>
<dbReference type="Proteomes" id="UP000011087">
    <property type="component" value="Unassembled WGS sequence"/>
</dbReference>
<evidence type="ECO:0000256" key="3">
    <source>
        <dbReference type="ARBA" id="ARBA00022840"/>
    </source>
</evidence>
<reference evidence="6" key="3">
    <citation type="submission" date="2016-03" db="UniProtKB">
        <authorList>
            <consortium name="EnsemblProtists"/>
        </authorList>
    </citation>
    <scope>IDENTIFICATION</scope>
</reference>
<organism evidence="5">
    <name type="scientific">Guillardia theta (strain CCMP2712)</name>
    <name type="common">Cryptophyte</name>
    <dbReference type="NCBI Taxonomy" id="905079"/>
    <lineage>
        <taxon>Eukaryota</taxon>
        <taxon>Cryptophyceae</taxon>
        <taxon>Pyrenomonadales</taxon>
        <taxon>Geminigeraceae</taxon>
        <taxon>Guillardia</taxon>
    </lineage>
</organism>
<dbReference type="GeneID" id="17305741"/>
<dbReference type="RefSeq" id="XP_005836024.1">
    <property type="nucleotide sequence ID" value="XM_005835967.1"/>
</dbReference>
<feature type="region of interest" description="Disordered" evidence="4">
    <location>
        <begin position="184"/>
        <end position="207"/>
    </location>
</feature>
<keyword evidence="7" id="KW-1185">Reference proteome</keyword>
<feature type="compositionally biased region" description="Basic and acidic residues" evidence="4">
    <location>
        <begin position="195"/>
        <end position="207"/>
    </location>
</feature>
<dbReference type="KEGG" id="gtt:GUITHDRAFT_105125"/>
<protein>
    <submittedName>
        <fullName evidence="5 6">Uncharacterized protein</fullName>
    </submittedName>
</protein>
<comment type="subcellular location">
    <subcellularLocation>
        <location evidence="1">Plastid</location>
        <location evidence="1">Chloroplast</location>
    </subcellularLocation>
</comment>
<dbReference type="InterPro" id="IPR027417">
    <property type="entry name" value="P-loop_NTPase"/>
</dbReference>
<dbReference type="InterPro" id="IPR052648">
    <property type="entry name" value="Ser-tRNA(Sec)_kinase"/>
</dbReference>
<evidence type="ECO:0000313" key="6">
    <source>
        <dbReference type="EnsemblProtists" id="EKX49044"/>
    </source>
</evidence>
<dbReference type="GO" id="GO:0009507">
    <property type="term" value="C:chloroplast"/>
    <property type="evidence" value="ECO:0007669"/>
    <property type="project" value="UniProtKB-SubCell"/>
</dbReference>
<reference evidence="7" key="2">
    <citation type="submission" date="2012-11" db="EMBL/GenBank/DDBJ databases">
        <authorList>
            <person name="Kuo A."/>
            <person name="Curtis B.A."/>
            <person name="Tanifuji G."/>
            <person name="Burki F."/>
            <person name="Gruber A."/>
            <person name="Irimia M."/>
            <person name="Maruyama S."/>
            <person name="Arias M.C."/>
            <person name="Ball S.G."/>
            <person name="Gile G.H."/>
            <person name="Hirakawa Y."/>
            <person name="Hopkins J.F."/>
            <person name="Rensing S.A."/>
            <person name="Schmutz J."/>
            <person name="Symeonidi A."/>
            <person name="Elias M."/>
            <person name="Eveleigh R.J."/>
            <person name="Herman E.K."/>
            <person name="Klute M.J."/>
            <person name="Nakayama T."/>
            <person name="Obornik M."/>
            <person name="Reyes-Prieto A."/>
            <person name="Armbrust E.V."/>
            <person name="Aves S.J."/>
            <person name="Beiko R.G."/>
            <person name="Coutinho P."/>
            <person name="Dacks J.B."/>
            <person name="Durnford D.G."/>
            <person name="Fast N.M."/>
            <person name="Green B.R."/>
            <person name="Grisdale C."/>
            <person name="Hempe F."/>
            <person name="Henrissat B."/>
            <person name="Hoppner M.P."/>
            <person name="Ishida K.-I."/>
            <person name="Kim E."/>
            <person name="Koreny L."/>
            <person name="Kroth P.G."/>
            <person name="Liu Y."/>
            <person name="Malik S.-B."/>
            <person name="Maier U.G."/>
            <person name="McRose D."/>
            <person name="Mock T."/>
            <person name="Neilson J.A."/>
            <person name="Onodera N.T."/>
            <person name="Poole A.M."/>
            <person name="Pritham E.J."/>
            <person name="Richards T.A."/>
            <person name="Rocap G."/>
            <person name="Roy S.W."/>
            <person name="Sarai C."/>
            <person name="Schaack S."/>
            <person name="Shirato S."/>
            <person name="Slamovits C.H."/>
            <person name="Spencer D.F."/>
            <person name="Suzuki S."/>
            <person name="Worden A.Z."/>
            <person name="Zauner S."/>
            <person name="Barry K."/>
            <person name="Bell C."/>
            <person name="Bharti A.K."/>
            <person name="Crow J.A."/>
            <person name="Grimwood J."/>
            <person name="Kramer R."/>
            <person name="Lindquist E."/>
            <person name="Lucas S."/>
            <person name="Salamov A."/>
            <person name="McFadden G.I."/>
            <person name="Lane C.E."/>
            <person name="Keeling P.J."/>
            <person name="Gray M.W."/>
            <person name="Grigoriev I.V."/>
            <person name="Archibald J.M."/>
        </authorList>
    </citation>
    <scope>NUCLEOTIDE SEQUENCE</scope>
    <source>
        <strain evidence="7">CCMP2712</strain>
    </source>
</reference>
<dbReference type="OMA" id="ICQKFKA"/>
<dbReference type="OrthoDB" id="9972657at2759"/>
<dbReference type="AlphaFoldDB" id="L1JLJ9"/>
<name>L1JLJ9_GUITC</name>
<gene>
    <name evidence="5" type="ORF">GUITHDRAFT_105125</name>
</gene>
<dbReference type="PaxDb" id="55529-EKX49044"/>
<dbReference type="EMBL" id="JH992983">
    <property type="protein sequence ID" value="EKX49044.1"/>
    <property type="molecule type" value="Genomic_DNA"/>
</dbReference>
<dbReference type="Pfam" id="PF08433">
    <property type="entry name" value="KTI12"/>
    <property type="match status" value="1"/>
</dbReference>
<evidence type="ECO:0000256" key="4">
    <source>
        <dbReference type="SAM" id="MobiDB-lite"/>
    </source>
</evidence>
<dbReference type="GO" id="GO:0000049">
    <property type="term" value="F:tRNA binding"/>
    <property type="evidence" value="ECO:0007669"/>
    <property type="project" value="TreeGrafter"/>
</dbReference>